<proteinExistence type="predicted"/>
<dbReference type="AlphaFoldDB" id="A0A1W9ZDL1"/>
<name>A0A1W9ZDL1_MYCAI</name>
<evidence type="ECO:0000313" key="3">
    <source>
        <dbReference type="Proteomes" id="UP000192707"/>
    </source>
</evidence>
<accession>A0A1W9ZDL1</accession>
<evidence type="ECO:0000313" key="2">
    <source>
        <dbReference type="EMBL" id="ORA12109.1"/>
    </source>
</evidence>
<sequence>MRANNAETALRTRSHWLVGYGLARATLKLLARRGDPSARLMIDNNQPDNAHQPIERIRER</sequence>
<dbReference type="Proteomes" id="UP000192707">
    <property type="component" value="Unassembled WGS sequence"/>
</dbReference>
<keyword evidence="3" id="KW-1185">Reference proteome</keyword>
<evidence type="ECO:0000256" key="1">
    <source>
        <dbReference type="SAM" id="MobiDB-lite"/>
    </source>
</evidence>
<comment type="caution">
    <text evidence="2">The sequence shown here is derived from an EMBL/GenBank/DDBJ whole genome shotgun (WGS) entry which is preliminary data.</text>
</comment>
<protein>
    <submittedName>
        <fullName evidence="2">Uncharacterized protein</fullName>
    </submittedName>
</protein>
<reference evidence="2 3" key="1">
    <citation type="submission" date="2016-12" db="EMBL/GenBank/DDBJ databases">
        <title>The new phylogeny of genus Mycobacterium.</title>
        <authorList>
            <person name="Tortoli E."/>
            <person name="Trovato A."/>
            <person name="Cirillo D.M."/>
        </authorList>
    </citation>
    <scope>NUCLEOTIDE SEQUENCE [LARGE SCALE GENOMIC DNA]</scope>
    <source>
        <strain evidence="2 3">DSM 45069</strain>
    </source>
</reference>
<gene>
    <name evidence="2" type="ORF">BST14_17480</name>
</gene>
<dbReference type="EMBL" id="MVHG01000047">
    <property type="protein sequence ID" value="ORA12109.1"/>
    <property type="molecule type" value="Genomic_DNA"/>
</dbReference>
<feature type="region of interest" description="Disordered" evidence="1">
    <location>
        <begin position="39"/>
        <end position="60"/>
    </location>
</feature>
<organism evidence="2 3">
    <name type="scientific">Mycobacterium arosiense ATCC BAA-1401 = DSM 45069</name>
    <dbReference type="NCBI Taxonomy" id="1265311"/>
    <lineage>
        <taxon>Bacteria</taxon>
        <taxon>Bacillati</taxon>
        <taxon>Actinomycetota</taxon>
        <taxon>Actinomycetes</taxon>
        <taxon>Mycobacteriales</taxon>
        <taxon>Mycobacteriaceae</taxon>
        <taxon>Mycobacterium</taxon>
        <taxon>Mycobacterium avium complex (MAC)</taxon>
    </lineage>
</organism>